<keyword evidence="3" id="KW-1185">Reference proteome</keyword>
<organism evidence="2 3">
    <name type="scientific">Ferirhizobium litorale</name>
    <dbReference type="NCBI Taxonomy" id="2927786"/>
    <lineage>
        <taxon>Bacteria</taxon>
        <taxon>Pseudomonadati</taxon>
        <taxon>Pseudomonadota</taxon>
        <taxon>Alphaproteobacteria</taxon>
        <taxon>Hyphomicrobiales</taxon>
        <taxon>Rhizobiaceae</taxon>
        <taxon>Ferirhizobium</taxon>
    </lineage>
</organism>
<protein>
    <submittedName>
        <fullName evidence="2">Uncharacterized protein</fullName>
    </submittedName>
</protein>
<dbReference type="RefSeq" id="WP_311788774.1">
    <property type="nucleotide sequence ID" value="NZ_JALDYY010000019.1"/>
</dbReference>
<name>A0AAE3U673_9HYPH</name>
<reference evidence="2" key="1">
    <citation type="submission" date="2022-03" db="EMBL/GenBank/DDBJ databases">
        <title>Fererhizobium litorale gen. nov., sp. nov., isolated from sandy sediments of the Sea of Japan seashore.</title>
        <authorList>
            <person name="Romanenko L."/>
            <person name="Kurilenko V."/>
            <person name="Otstavnykh N."/>
            <person name="Svetashev V."/>
            <person name="Tekutyeva L."/>
            <person name="Isaeva M."/>
            <person name="Mikhailov V."/>
        </authorList>
    </citation>
    <scope>NUCLEOTIDE SEQUENCE</scope>
    <source>
        <strain evidence="2">KMM 9576</strain>
    </source>
</reference>
<dbReference type="EMBL" id="JALDYZ010000018">
    <property type="protein sequence ID" value="MDI7924809.1"/>
    <property type="molecule type" value="Genomic_DNA"/>
</dbReference>
<evidence type="ECO:0000256" key="1">
    <source>
        <dbReference type="SAM" id="Phobius"/>
    </source>
</evidence>
<keyword evidence="1" id="KW-0812">Transmembrane</keyword>
<sequence length="55" mass="5757">MSRIIALALGAFLAAGGAIGFVYLLVSGASMKFWLIALASLAIGGFLLWSERRNA</sequence>
<dbReference type="Proteomes" id="UP001161580">
    <property type="component" value="Unassembled WGS sequence"/>
</dbReference>
<gene>
    <name evidence="2" type="ORF">MRS75_22355</name>
</gene>
<comment type="caution">
    <text evidence="2">The sequence shown here is derived from an EMBL/GenBank/DDBJ whole genome shotgun (WGS) entry which is preliminary data.</text>
</comment>
<keyword evidence="1" id="KW-0472">Membrane</keyword>
<proteinExistence type="predicted"/>
<evidence type="ECO:0000313" key="3">
    <source>
        <dbReference type="Proteomes" id="UP001161580"/>
    </source>
</evidence>
<evidence type="ECO:0000313" key="2">
    <source>
        <dbReference type="EMBL" id="MDI7924809.1"/>
    </source>
</evidence>
<dbReference type="AlphaFoldDB" id="A0AAE3U673"/>
<feature type="transmembrane region" description="Helical" evidence="1">
    <location>
        <begin position="30"/>
        <end position="49"/>
    </location>
</feature>
<accession>A0AAE3U673</accession>
<keyword evidence="1" id="KW-1133">Transmembrane helix</keyword>